<organism evidence="9 10">
    <name type="scientific">Psychrilyobacter piezotolerans</name>
    <dbReference type="NCBI Taxonomy" id="2293438"/>
    <lineage>
        <taxon>Bacteria</taxon>
        <taxon>Fusobacteriati</taxon>
        <taxon>Fusobacteriota</taxon>
        <taxon>Fusobacteriia</taxon>
        <taxon>Fusobacteriales</taxon>
        <taxon>Fusobacteriaceae</taxon>
        <taxon>Psychrilyobacter</taxon>
    </lineage>
</organism>
<feature type="transmembrane region" description="Helical" evidence="8">
    <location>
        <begin position="144"/>
        <end position="162"/>
    </location>
</feature>
<comment type="subcellular location">
    <subcellularLocation>
        <location evidence="1">Cell membrane</location>
        <topology evidence="1">Multi-pass membrane protein</topology>
    </subcellularLocation>
</comment>
<dbReference type="Proteomes" id="UP000263486">
    <property type="component" value="Unassembled WGS sequence"/>
</dbReference>
<comment type="caution">
    <text evidence="9">The sequence shown here is derived from an EMBL/GenBank/DDBJ whole genome shotgun (WGS) entry which is preliminary data.</text>
</comment>
<gene>
    <name evidence="9" type="ORF">DYH56_08920</name>
</gene>
<feature type="transmembrane region" description="Helical" evidence="8">
    <location>
        <begin position="52"/>
        <end position="73"/>
    </location>
</feature>
<feature type="transmembrane region" description="Helical" evidence="8">
    <location>
        <begin position="285"/>
        <end position="304"/>
    </location>
</feature>
<dbReference type="CDD" id="cd06579">
    <property type="entry name" value="TM_PBP1_transp_AraH_like"/>
    <property type="match status" value="1"/>
</dbReference>
<keyword evidence="2" id="KW-0813">Transport</keyword>
<feature type="transmembrane region" description="Helical" evidence="8">
    <location>
        <begin position="235"/>
        <end position="254"/>
    </location>
</feature>
<dbReference type="EMBL" id="QUAJ01000014">
    <property type="protein sequence ID" value="REI40941.1"/>
    <property type="molecule type" value="Genomic_DNA"/>
</dbReference>
<feature type="transmembrane region" description="Helical" evidence="8">
    <location>
        <begin position="182"/>
        <end position="204"/>
    </location>
</feature>
<keyword evidence="10" id="KW-1185">Reference proteome</keyword>
<evidence type="ECO:0000256" key="6">
    <source>
        <dbReference type="ARBA" id="ARBA00022989"/>
    </source>
</evidence>
<evidence type="ECO:0000313" key="10">
    <source>
        <dbReference type="Proteomes" id="UP000263486"/>
    </source>
</evidence>
<dbReference type="PANTHER" id="PTHR32196">
    <property type="entry name" value="ABC TRANSPORTER PERMEASE PROTEIN YPHD-RELATED-RELATED"/>
    <property type="match status" value="1"/>
</dbReference>
<evidence type="ECO:0000256" key="7">
    <source>
        <dbReference type="ARBA" id="ARBA00023136"/>
    </source>
</evidence>
<keyword evidence="5 8" id="KW-0812">Transmembrane</keyword>
<evidence type="ECO:0000256" key="2">
    <source>
        <dbReference type="ARBA" id="ARBA00022448"/>
    </source>
</evidence>
<keyword evidence="6 8" id="KW-1133">Transmembrane helix</keyword>
<feature type="transmembrane region" description="Helical" evidence="8">
    <location>
        <begin position="80"/>
        <end position="100"/>
    </location>
</feature>
<sequence length="340" mass="35573">MAVETVIKNEKKSLLNEHTNELLKKYGIVLILIAMILVLSILRPNFLSIRNIFNLITQASIYGILALGMLLVIVSKGIDLSVGSVLAFAGVVAGSLGQTMDAFDRMFPNLPELPIIVPIIVALLLGALCGAINGGLIAYTGVPAFIATLGMFTAARGAALMYTGGKPISSINHSITIFGSRIFNVIPVPVIIYGIMIIITFIIMNYSKFGKSVYAIGGNINAAKISGIKVKRNTVIIYAYAGLMAGLCAIIFMGRTGGSIQPAAATGIELTAIAAATIGGTSHSGGIGTVWGVVIGALILGVMANGFTLLGINAFIQQIVEGFIIVAAVVFDMRKNKIKS</sequence>
<feature type="transmembrane region" description="Helical" evidence="8">
    <location>
        <begin position="260"/>
        <end position="278"/>
    </location>
</feature>
<accession>A0ABX9KGX3</accession>
<name>A0ABX9KGX3_9FUSO</name>
<feature type="transmembrane region" description="Helical" evidence="8">
    <location>
        <begin position="115"/>
        <end position="137"/>
    </location>
</feature>
<evidence type="ECO:0000256" key="4">
    <source>
        <dbReference type="ARBA" id="ARBA00022519"/>
    </source>
</evidence>
<reference evidence="9 10" key="1">
    <citation type="submission" date="2018-08" db="EMBL/GenBank/DDBJ databases">
        <title>Draft genome sequence of Psychrilyobacter sp. strain SD5 isolated from Black Sea water.</title>
        <authorList>
            <person name="Yadav S."/>
            <person name="Villanueva L."/>
            <person name="Damste J.S.S."/>
        </authorList>
    </citation>
    <scope>NUCLEOTIDE SEQUENCE [LARGE SCALE GENOMIC DNA]</scope>
    <source>
        <strain evidence="9 10">SD5</strain>
    </source>
</reference>
<feature type="transmembrane region" description="Helical" evidence="8">
    <location>
        <begin position="310"/>
        <end position="331"/>
    </location>
</feature>
<evidence type="ECO:0000256" key="8">
    <source>
        <dbReference type="SAM" id="Phobius"/>
    </source>
</evidence>
<protein>
    <submittedName>
        <fullName evidence="9">ABC transporter permease</fullName>
    </submittedName>
</protein>
<evidence type="ECO:0000256" key="3">
    <source>
        <dbReference type="ARBA" id="ARBA00022475"/>
    </source>
</evidence>
<dbReference type="RefSeq" id="WP_114642499.1">
    <property type="nucleotide sequence ID" value="NZ_JAACIO010000010.1"/>
</dbReference>
<keyword evidence="3" id="KW-1003">Cell membrane</keyword>
<dbReference type="PANTHER" id="PTHR32196:SF21">
    <property type="entry name" value="ABC TRANSPORTER PERMEASE PROTEIN YPHD-RELATED"/>
    <property type="match status" value="1"/>
</dbReference>
<evidence type="ECO:0000313" key="9">
    <source>
        <dbReference type="EMBL" id="REI40941.1"/>
    </source>
</evidence>
<proteinExistence type="predicted"/>
<feature type="transmembrane region" description="Helical" evidence="8">
    <location>
        <begin position="26"/>
        <end position="46"/>
    </location>
</feature>
<keyword evidence="7 8" id="KW-0472">Membrane</keyword>
<evidence type="ECO:0000256" key="1">
    <source>
        <dbReference type="ARBA" id="ARBA00004651"/>
    </source>
</evidence>
<dbReference type="Pfam" id="PF02653">
    <property type="entry name" value="BPD_transp_2"/>
    <property type="match status" value="1"/>
</dbReference>
<dbReference type="InterPro" id="IPR001851">
    <property type="entry name" value="ABC_transp_permease"/>
</dbReference>
<keyword evidence="4" id="KW-0997">Cell inner membrane</keyword>
<evidence type="ECO:0000256" key="5">
    <source>
        <dbReference type="ARBA" id="ARBA00022692"/>
    </source>
</evidence>